<gene>
    <name evidence="1" type="ORF">ACFQS9_17685</name>
</gene>
<accession>A0ABW2S0U7</accession>
<sequence>MTGDLADRARDTARALQQFVDAIVTAKERMVQAAAIALEAGLYAGPNPCDPLWIGDPKRVVSVGPVSPADDAAFAKQQAAYAESLAMAGEGRRLEMQAHVALREAMLEKRSAFTAFKGEFLDEAPWLGAGLATGYVQAMVAKQAPWDDFARTMTAQSDRFRTIAAEPLPDSLRRSAMNAAERFGLGADDAVRAAANTPYNRMLPGGAGHPLWERISAPVVSNGGTSMLSKVGSKLPIAGVVLTGWQTADEVMGAEDRGDAALAVGKNVAGFAAGTVATELMMASVAGGPATVAVVVGGVFIGWGVSEAIEWAGGE</sequence>
<dbReference type="RefSeq" id="WP_378407021.1">
    <property type="nucleotide sequence ID" value="NZ_JBHTCS010000021.1"/>
</dbReference>
<evidence type="ECO:0000313" key="2">
    <source>
        <dbReference type="Proteomes" id="UP001596484"/>
    </source>
</evidence>
<keyword evidence="2" id="KW-1185">Reference proteome</keyword>
<dbReference type="EMBL" id="JBHTCS010000021">
    <property type="protein sequence ID" value="MFC7449731.1"/>
    <property type="molecule type" value="Genomic_DNA"/>
</dbReference>
<name>A0ABW2S0U7_9NOCA</name>
<protein>
    <submittedName>
        <fullName evidence="1">Uncharacterized protein</fullName>
    </submittedName>
</protein>
<comment type="caution">
    <text evidence="1">The sequence shown here is derived from an EMBL/GenBank/DDBJ whole genome shotgun (WGS) entry which is preliminary data.</text>
</comment>
<proteinExistence type="predicted"/>
<dbReference type="Proteomes" id="UP001596484">
    <property type="component" value="Unassembled WGS sequence"/>
</dbReference>
<evidence type="ECO:0000313" key="1">
    <source>
        <dbReference type="EMBL" id="MFC7449731.1"/>
    </source>
</evidence>
<reference evidence="2" key="1">
    <citation type="journal article" date="2019" name="Int. J. Syst. Evol. Microbiol.">
        <title>The Global Catalogue of Microorganisms (GCM) 10K type strain sequencing project: providing services to taxonomists for standard genome sequencing and annotation.</title>
        <authorList>
            <consortium name="The Broad Institute Genomics Platform"/>
            <consortium name="The Broad Institute Genome Sequencing Center for Infectious Disease"/>
            <person name="Wu L."/>
            <person name="Ma J."/>
        </authorList>
    </citation>
    <scope>NUCLEOTIDE SEQUENCE [LARGE SCALE GENOMIC DNA]</scope>
    <source>
        <strain evidence="2">ICMP 19430</strain>
    </source>
</reference>
<organism evidence="1 2">
    <name type="scientific">Rhodococcus daqingensis</name>
    <dbReference type="NCBI Taxonomy" id="2479363"/>
    <lineage>
        <taxon>Bacteria</taxon>
        <taxon>Bacillati</taxon>
        <taxon>Actinomycetota</taxon>
        <taxon>Actinomycetes</taxon>
        <taxon>Mycobacteriales</taxon>
        <taxon>Nocardiaceae</taxon>
        <taxon>Rhodococcus</taxon>
    </lineage>
</organism>